<dbReference type="PANTHER" id="PTHR46268">
    <property type="entry name" value="STRESS RESPONSE PROTEIN NHAX"/>
    <property type="match status" value="1"/>
</dbReference>
<keyword evidence="4" id="KW-1185">Reference proteome</keyword>
<evidence type="ECO:0000313" key="3">
    <source>
        <dbReference type="EMBL" id="MFG6447899.1"/>
    </source>
</evidence>
<accession>A0ABW7FU91</accession>
<sequence>MKILVPVDGSAYTKRMLAYLAAHDEWLGETHRYTVLHIVPAVPPRAAAVLDKATLKAYYEDEAEKVLKPIRAFMSRHNLSVEYVVKVGHAADVITSVAGKSKHDLLIMGSHGHSALGNLVMGSVATKVLANCATPVLLVR</sequence>
<organism evidence="3 4">
    <name type="scientific">Roseateles rivi</name>
    <dbReference type="NCBI Taxonomy" id="3299028"/>
    <lineage>
        <taxon>Bacteria</taxon>
        <taxon>Pseudomonadati</taxon>
        <taxon>Pseudomonadota</taxon>
        <taxon>Betaproteobacteria</taxon>
        <taxon>Burkholderiales</taxon>
        <taxon>Sphaerotilaceae</taxon>
        <taxon>Roseateles</taxon>
    </lineage>
</organism>
<gene>
    <name evidence="3" type="ORF">ACG0Z6_06515</name>
</gene>
<reference evidence="3 4" key="1">
    <citation type="submission" date="2024-08" db="EMBL/GenBank/DDBJ databases">
        <authorList>
            <person name="Lu H."/>
        </authorList>
    </citation>
    <scope>NUCLEOTIDE SEQUENCE [LARGE SCALE GENOMIC DNA]</scope>
    <source>
        <strain evidence="3 4">BYS180W</strain>
    </source>
</reference>
<dbReference type="Gene3D" id="3.40.50.620">
    <property type="entry name" value="HUPs"/>
    <property type="match status" value="1"/>
</dbReference>
<dbReference type="CDD" id="cd00293">
    <property type="entry name" value="USP-like"/>
    <property type="match status" value="1"/>
</dbReference>
<comment type="similarity">
    <text evidence="1">Belongs to the universal stress protein A family.</text>
</comment>
<dbReference type="InterPro" id="IPR006015">
    <property type="entry name" value="Universal_stress_UspA"/>
</dbReference>
<name>A0ABW7FU91_9BURK</name>
<dbReference type="PANTHER" id="PTHR46268:SF6">
    <property type="entry name" value="UNIVERSAL STRESS PROTEIN UP12"/>
    <property type="match status" value="1"/>
</dbReference>
<dbReference type="InterPro" id="IPR014729">
    <property type="entry name" value="Rossmann-like_a/b/a_fold"/>
</dbReference>
<protein>
    <submittedName>
        <fullName evidence="3">Universal stress protein</fullName>
    </submittedName>
</protein>
<dbReference type="RefSeq" id="WP_394459683.1">
    <property type="nucleotide sequence ID" value="NZ_JBIGHZ010000002.1"/>
</dbReference>
<dbReference type="Pfam" id="PF00582">
    <property type="entry name" value="Usp"/>
    <property type="match status" value="1"/>
</dbReference>
<evidence type="ECO:0000313" key="4">
    <source>
        <dbReference type="Proteomes" id="UP001606099"/>
    </source>
</evidence>
<comment type="caution">
    <text evidence="3">The sequence shown here is derived from an EMBL/GenBank/DDBJ whole genome shotgun (WGS) entry which is preliminary data.</text>
</comment>
<proteinExistence type="inferred from homology"/>
<dbReference type="PRINTS" id="PR01438">
    <property type="entry name" value="UNVRSLSTRESS"/>
</dbReference>
<dbReference type="SUPFAM" id="SSF52402">
    <property type="entry name" value="Adenine nucleotide alpha hydrolases-like"/>
    <property type="match status" value="1"/>
</dbReference>
<dbReference type="EMBL" id="JBIGHZ010000002">
    <property type="protein sequence ID" value="MFG6447899.1"/>
    <property type="molecule type" value="Genomic_DNA"/>
</dbReference>
<dbReference type="InterPro" id="IPR006016">
    <property type="entry name" value="UspA"/>
</dbReference>
<feature type="domain" description="UspA" evidence="2">
    <location>
        <begin position="2"/>
        <end position="140"/>
    </location>
</feature>
<evidence type="ECO:0000259" key="2">
    <source>
        <dbReference type="Pfam" id="PF00582"/>
    </source>
</evidence>
<evidence type="ECO:0000256" key="1">
    <source>
        <dbReference type="ARBA" id="ARBA00008791"/>
    </source>
</evidence>
<dbReference type="Proteomes" id="UP001606099">
    <property type="component" value="Unassembled WGS sequence"/>
</dbReference>